<evidence type="ECO:0000313" key="3">
    <source>
        <dbReference type="Proteomes" id="UP000036908"/>
    </source>
</evidence>
<keyword evidence="1" id="KW-0732">Signal</keyword>
<dbReference type="RefSeq" id="WP_053223542.1">
    <property type="nucleotide sequence ID" value="NZ_JSVA01000010.1"/>
</dbReference>
<gene>
    <name evidence="2" type="ORF">OB69_09775</name>
</gene>
<name>A0A0L8AJS0_9BACT</name>
<sequence>MKLTKLLLFGFALCAISSCSNSNTDINELILGEWYNESMIVTIDHGKPEESAFKVPIGSWEEILGIKPILTTYTEDGNYTSVYTDLSGEVSMETSGTWEVKGDSLYLTENDITTAYKFVWMDGKGEFTGFLDWDSDGLPDDLYSGIQIKK</sequence>
<feature type="chain" id="PRO_5005580151" description="Lipocalin-like domain-containing protein" evidence="1">
    <location>
        <begin position="23"/>
        <end position="150"/>
    </location>
</feature>
<dbReference type="PROSITE" id="PS51257">
    <property type="entry name" value="PROKAR_LIPOPROTEIN"/>
    <property type="match status" value="1"/>
</dbReference>
<dbReference type="EMBL" id="JSVA01000010">
    <property type="protein sequence ID" value="KOF02609.1"/>
    <property type="molecule type" value="Genomic_DNA"/>
</dbReference>
<protein>
    <recommendedName>
        <fullName evidence="4">Lipocalin-like domain-containing protein</fullName>
    </recommendedName>
</protein>
<accession>A0A0L8AJS0</accession>
<proteinExistence type="predicted"/>
<dbReference type="PATRIC" id="fig|1566026.4.peg.236"/>
<dbReference type="AlphaFoldDB" id="A0A0L8AJS0"/>
<keyword evidence="3" id="KW-1185">Reference proteome</keyword>
<reference evidence="3" key="1">
    <citation type="submission" date="2014-11" db="EMBL/GenBank/DDBJ databases">
        <title>Genome sequencing of Roseivirga sp. D-25.</title>
        <authorList>
            <person name="Selvaratnam C."/>
            <person name="Thevarajoo S."/>
            <person name="Goh K.M."/>
            <person name="Eee R."/>
            <person name="Chan K.-G."/>
            <person name="Chong C.S."/>
        </authorList>
    </citation>
    <scope>NUCLEOTIDE SEQUENCE [LARGE SCALE GENOMIC DNA]</scope>
    <source>
        <strain evidence="3">D-25</strain>
    </source>
</reference>
<evidence type="ECO:0000313" key="2">
    <source>
        <dbReference type="EMBL" id="KOF02609.1"/>
    </source>
</evidence>
<dbReference type="OrthoDB" id="982337at2"/>
<feature type="signal peptide" evidence="1">
    <location>
        <begin position="1"/>
        <end position="22"/>
    </location>
</feature>
<comment type="caution">
    <text evidence="2">The sequence shown here is derived from an EMBL/GenBank/DDBJ whole genome shotgun (WGS) entry which is preliminary data.</text>
</comment>
<evidence type="ECO:0000256" key="1">
    <source>
        <dbReference type="SAM" id="SignalP"/>
    </source>
</evidence>
<organism evidence="2 3">
    <name type="scientific">Roseivirga seohaensis subsp. aquiponti</name>
    <dbReference type="NCBI Taxonomy" id="1566026"/>
    <lineage>
        <taxon>Bacteria</taxon>
        <taxon>Pseudomonadati</taxon>
        <taxon>Bacteroidota</taxon>
        <taxon>Cytophagia</taxon>
        <taxon>Cytophagales</taxon>
        <taxon>Roseivirgaceae</taxon>
        <taxon>Roseivirga</taxon>
    </lineage>
</organism>
<dbReference type="Proteomes" id="UP000036908">
    <property type="component" value="Unassembled WGS sequence"/>
</dbReference>
<evidence type="ECO:0008006" key="4">
    <source>
        <dbReference type="Google" id="ProtNLM"/>
    </source>
</evidence>